<dbReference type="PANTHER" id="PTHR23418:SF0">
    <property type="entry name" value="ACIREDUCTONE DIOXYGENASE"/>
    <property type="match status" value="1"/>
</dbReference>
<organism evidence="11 12">
    <name type="scientific">Ditylenchus dipsaci</name>
    <dbReference type="NCBI Taxonomy" id="166011"/>
    <lineage>
        <taxon>Eukaryota</taxon>
        <taxon>Metazoa</taxon>
        <taxon>Ecdysozoa</taxon>
        <taxon>Nematoda</taxon>
        <taxon>Chromadorea</taxon>
        <taxon>Rhabditida</taxon>
        <taxon>Tylenchina</taxon>
        <taxon>Tylenchomorpha</taxon>
        <taxon>Sphaerularioidea</taxon>
        <taxon>Anguinidae</taxon>
        <taxon>Anguininae</taxon>
        <taxon>Ditylenchus</taxon>
    </lineage>
</organism>
<dbReference type="InterPro" id="IPR014710">
    <property type="entry name" value="RmlC-like_jellyroll"/>
</dbReference>
<keyword evidence="5" id="KW-0479">Metal-binding</keyword>
<evidence type="ECO:0000256" key="7">
    <source>
        <dbReference type="ARBA" id="ARBA00023002"/>
    </source>
</evidence>
<evidence type="ECO:0000256" key="3">
    <source>
        <dbReference type="ARBA" id="ARBA00022596"/>
    </source>
</evidence>
<dbReference type="EC" id="1.13.11.54" evidence="10"/>
<evidence type="ECO:0000256" key="8">
    <source>
        <dbReference type="ARBA" id="ARBA00023004"/>
    </source>
</evidence>
<keyword evidence="11" id="KW-1185">Reference proteome</keyword>
<dbReference type="InterPro" id="IPR004313">
    <property type="entry name" value="ARD"/>
</dbReference>
<evidence type="ECO:0000313" key="11">
    <source>
        <dbReference type="Proteomes" id="UP000887574"/>
    </source>
</evidence>
<comment type="cofactor">
    <cofactor evidence="2">
        <name>Fe(2+)</name>
        <dbReference type="ChEBI" id="CHEBI:29033"/>
    </cofactor>
</comment>
<keyword evidence="6" id="KW-0223">Dioxygenase</keyword>
<dbReference type="WBParaSite" id="jg7906.1">
    <property type="protein sequence ID" value="jg7906.1"/>
    <property type="gene ID" value="jg7906"/>
</dbReference>
<dbReference type="Proteomes" id="UP000887574">
    <property type="component" value="Unplaced"/>
</dbReference>
<evidence type="ECO:0000256" key="9">
    <source>
        <dbReference type="ARBA" id="ARBA00023167"/>
    </source>
</evidence>
<keyword evidence="8" id="KW-0408">Iron</keyword>
<name>A0A915EP32_9BILA</name>
<evidence type="ECO:0000313" key="12">
    <source>
        <dbReference type="WBParaSite" id="jg7906.1"/>
    </source>
</evidence>
<evidence type="ECO:0000256" key="2">
    <source>
        <dbReference type="ARBA" id="ARBA00001954"/>
    </source>
</evidence>
<keyword evidence="3" id="KW-0533">Nickel</keyword>
<keyword evidence="9" id="KW-0486">Methionine biosynthesis</keyword>
<keyword evidence="4" id="KW-0028">Amino-acid biosynthesis</keyword>
<sequence length="97" mass="11461">MVGRNLQTRGYNYKDEIVEHLHTDEEVRYIVDGAGYFDVRNAKEERNIPRFTVAHNDYIRAVRLFKGEPVWTPYNRSATTDRMDQRLAYKSSHNLIA</sequence>
<dbReference type="AlphaFoldDB" id="A0A915EP32"/>
<accession>A0A915EP32</accession>
<evidence type="ECO:0000256" key="10">
    <source>
        <dbReference type="ARBA" id="ARBA00039005"/>
    </source>
</evidence>
<dbReference type="GO" id="GO:0010309">
    <property type="term" value="F:acireductone dioxygenase [iron(II)-requiring] activity"/>
    <property type="evidence" value="ECO:0007669"/>
    <property type="project" value="UniProtKB-EC"/>
</dbReference>
<evidence type="ECO:0000256" key="4">
    <source>
        <dbReference type="ARBA" id="ARBA00022605"/>
    </source>
</evidence>
<protein>
    <recommendedName>
        <fullName evidence="10">acireductone dioxygenase (Fe(2+)-requiring)</fullName>
        <ecNumber evidence="10">1.13.11.54</ecNumber>
    </recommendedName>
</protein>
<evidence type="ECO:0000256" key="6">
    <source>
        <dbReference type="ARBA" id="ARBA00022964"/>
    </source>
</evidence>
<dbReference type="GO" id="GO:0009086">
    <property type="term" value="P:methionine biosynthetic process"/>
    <property type="evidence" value="ECO:0007669"/>
    <property type="project" value="UniProtKB-KW"/>
</dbReference>
<reference evidence="12" key="1">
    <citation type="submission" date="2022-11" db="UniProtKB">
        <authorList>
            <consortium name="WormBaseParasite"/>
        </authorList>
    </citation>
    <scope>IDENTIFICATION</scope>
</reference>
<dbReference type="InterPro" id="IPR011051">
    <property type="entry name" value="RmlC_Cupin_sf"/>
</dbReference>
<dbReference type="GO" id="GO:0046872">
    <property type="term" value="F:metal ion binding"/>
    <property type="evidence" value="ECO:0007669"/>
    <property type="project" value="UniProtKB-KW"/>
</dbReference>
<proteinExistence type="predicted"/>
<dbReference type="Pfam" id="PF03079">
    <property type="entry name" value="ARD"/>
    <property type="match status" value="1"/>
</dbReference>
<dbReference type="SUPFAM" id="SSF51182">
    <property type="entry name" value="RmlC-like cupins"/>
    <property type="match status" value="1"/>
</dbReference>
<comment type="catalytic activity">
    <reaction evidence="1">
        <text>1,2-dihydroxy-5-(methylsulfanyl)pent-1-en-3-one + O2 = 4-methylsulfanyl-2-oxobutanoate + formate + 2 H(+)</text>
        <dbReference type="Rhea" id="RHEA:24504"/>
        <dbReference type="ChEBI" id="CHEBI:15378"/>
        <dbReference type="ChEBI" id="CHEBI:15379"/>
        <dbReference type="ChEBI" id="CHEBI:15740"/>
        <dbReference type="ChEBI" id="CHEBI:16723"/>
        <dbReference type="ChEBI" id="CHEBI:49252"/>
        <dbReference type="EC" id="1.13.11.54"/>
    </reaction>
</comment>
<dbReference type="PANTHER" id="PTHR23418">
    <property type="entry name" value="ACIREDUCTONE DIOXYGENASE"/>
    <property type="match status" value="1"/>
</dbReference>
<evidence type="ECO:0000256" key="1">
    <source>
        <dbReference type="ARBA" id="ARBA00000428"/>
    </source>
</evidence>
<dbReference type="Gene3D" id="2.60.120.10">
    <property type="entry name" value="Jelly Rolls"/>
    <property type="match status" value="1"/>
</dbReference>
<evidence type="ECO:0000256" key="5">
    <source>
        <dbReference type="ARBA" id="ARBA00022723"/>
    </source>
</evidence>
<keyword evidence="7" id="KW-0560">Oxidoreductase</keyword>